<dbReference type="Gene3D" id="2.70.98.10">
    <property type="match status" value="1"/>
</dbReference>
<dbReference type="EC" id="5.1.3.15" evidence="4"/>
<comment type="similarity">
    <text evidence="2 4">Belongs to the glucose-6-phosphate 1-epimerase family.</text>
</comment>
<evidence type="ECO:0000256" key="2">
    <source>
        <dbReference type="ARBA" id="ARBA00005866"/>
    </source>
</evidence>
<dbReference type="InterPro" id="IPR014718">
    <property type="entry name" value="GH-type_carb-bd"/>
</dbReference>
<evidence type="ECO:0000313" key="7">
    <source>
        <dbReference type="Proteomes" id="UP000262073"/>
    </source>
</evidence>
<evidence type="ECO:0000256" key="3">
    <source>
        <dbReference type="ARBA" id="ARBA00023235"/>
    </source>
</evidence>
<dbReference type="CDD" id="cd09020">
    <property type="entry name" value="D-hex-6-P-epi_like"/>
    <property type="match status" value="1"/>
</dbReference>
<dbReference type="KEGG" id="salm:D0Y50_10960"/>
<dbReference type="GO" id="GO:0047938">
    <property type="term" value="F:glucose-6-phosphate 1-epimerase activity"/>
    <property type="evidence" value="ECO:0007669"/>
    <property type="project" value="UniProtKB-UniRule"/>
</dbReference>
<dbReference type="InterPro" id="IPR008183">
    <property type="entry name" value="Aldose_1/G6P_1-epimerase"/>
</dbReference>
<dbReference type="Proteomes" id="UP000262073">
    <property type="component" value="Chromosome"/>
</dbReference>
<evidence type="ECO:0000256" key="1">
    <source>
        <dbReference type="ARBA" id="ARBA00001096"/>
    </source>
</evidence>
<keyword evidence="7" id="KW-1185">Reference proteome</keyword>
<proteinExistence type="inferred from homology"/>
<accession>A0A346NMS1</accession>
<dbReference type="InterPro" id="IPR025532">
    <property type="entry name" value="G6P_1-epimerase"/>
</dbReference>
<dbReference type="RefSeq" id="WP_108567241.1">
    <property type="nucleotide sequence ID" value="NZ_CP031769.1"/>
</dbReference>
<organism evidence="6 7">
    <name type="scientific">Salinimonas sediminis</name>
    <dbReference type="NCBI Taxonomy" id="2303538"/>
    <lineage>
        <taxon>Bacteria</taxon>
        <taxon>Pseudomonadati</taxon>
        <taxon>Pseudomonadota</taxon>
        <taxon>Gammaproteobacteria</taxon>
        <taxon>Alteromonadales</taxon>
        <taxon>Alteromonadaceae</taxon>
        <taxon>Alteromonas/Salinimonas group</taxon>
        <taxon>Salinimonas</taxon>
    </lineage>
</organism>
<dbReference type="InterPro" id="IPR011013">
    <property type="entry name" value="Gal_mutarotase_sf_dom"/>
</dbReference>
<dbReference type="AlphaFoldDB" id="A0A346NMS1"/>
<dbReference type="PANTHER" id="PTHR11122">
    <property type="entry name" value="APOSPORY-ASSOCIATED PROTEIN C-RELATED"/>
    <property type="match status" value="1"/>
</dbReference>
<gene>
    <name evidence="6" type="ORF">D0Y50_10960</name>
</gene>
<name>A0A346NMS1_9ALTE</name>
<sequence>MSIAKSIEVSESSGITFLDIDNSLATARISLFGGHILSFIPKSDNKERLWLSPHAVLNGDKPIRGGIPVCWPWFSDDHGREKGALPSHGFLRSQVWQLKASEDNAAGTTIYLAPSFTRADGFEYDCQVTLKVTVGQSLQVELITQNTGLVAFSFNTALHTYFQVDDINHVELTGISGDYKDKTDNWAVKQTPAHYTVTGETDRIHMTAAAQVAINERSVAVTRVDSQGHDSLVVWNPWQGAASIADMDAFGYKHMLCVETACTGDIQVAPGGQHILTQTVVPL</sequence>
<reference evidence="6 7" key="1">
    <citation type="submission" date="2018-08" db="EMBL/GenBank/DDBJ databases">
        <title>Salinimonas sediminis sp. nov., a piezophilic bacterium isolated from a deep-sea sediment sample from the New Britain Trench.</title>
        <authorList>
            <person name="Cao J."/>
        </authorList>
    </citation>
    <scope>NUCLEOTIDE SEQUENCE [LARGE SCALE GENOMIC DNA]</scope>
    <source>
        <strain evidence="6 7">N102</strain>
    </source>
</reference>
<feature type="active site" evidence="5">
    <location>
        <position position="159"/>
    </location>
</feature>
<dbReference type="SUPFAM" id="SSF74650">
    <property type="entry name" value="Galactose mutarotase-like"/>
    <property type="match status" value="1"/>
</dbReference>
<protein>
    <recommendedName>
        <fullName evidence="4">Putative glucose-6-phosphate 1-epimerase</fullName>
        <ecNumber evidence="4">5.1.3.15</ecNumber>
    </recommendedName>
</protein>
<evidence type="ECO:0000256" key="4">
    <source>
        <dbReference type="PIRNR" id="PIRNR016020"/>
    </source>
</evidence>
<dbReference type="PIRSF" id="PIRSF016020">
    <property type="entry name" value="PHexose_mutarotase"/>
    <property type="match status" value="1"/>
</dbReference>
<evidence type="ECO:0000313" key="6">
    <source>
        <dbReference type="EMBL" id="AXR06828.1"/>
    </source>
</evidence>
<dbReference type="GO" id="GO:0005975">
    <property type="term" value="P:carbohydrate metabolic process"/>
    <property type="evidence" value="ECO:0007669"/>
    <property type="project" value="InterPro"/>
</dbReference>
<dbReference type="GO" id="GO:0030246">
    <property type="term" value="F:carbohydrate binding"/>
    <property type="evidence" value="ECO:0007669"/>
    <property type="project" value="UniProtKB-UniRule"/>
</dbReference>
<evidence type="ECO:0000256" key="5">
    <source>
        <dbReference type="PIRSR" id="PIRSR016020-1"/>
    </source>
</evidence>
<dbReference type="EMBL" id="CP031769">
    <property type="protein sequence ID" value="AXR06828.1"/>
    <property type="molecule type" value="Genomic_DNA"/>
</dbReference>
<dbReference type="Pfam" id="PF01263">
    <property type="entry name" value="Aldose_epim"/>
    <property type="match status" value="1"/>
</dbReference>
<keyword evidence="3 4" id="KW-0413">Isomerase</keyword>
<dbReference type="PANTHER" id="PTHR11122:SF13">
    <property type="entry name" value="GLUCOSE-6-PHOSPHATE 1-EPIMERASE"/>
    <property type="match status" value="1"/>
</dbReference>
<dbReference type="OrthoDB" id="9790727at2"/>
<feature type="active site" evidence="5">
    <location>
        <position position="259"/>
    </location>
</feature>
<comment type="catalytic activity">
    <reaction evidence="1">
        <text>alpha-D-glucose 6-phosphate = beta-D-glucose 6-phosphate</text>
        <dbReference type="Rhea" id="RHEA:16249"/>
        <dbReference type="ChEBI" id="CHEBI:58225"/>
        <dbReference type="ChEBI" id="CHEBI:58247"/>
        <dbReference type="EC" id="5.1.3.15"/>
    </reaction>
</comment>